<dbReference type="InterPro" id="IPR006091">
    <property type="entry name" value="Acyl-CoA_Oxase/DH_mid-dom"/>
</dbReference>
<dbReference type="Pfam" id="PF02771">
    <property type="entry name" value="Acyl-CoA_dh_N"/>
    <property type="match status" value="1"/>
</dbReference>
<keyword evidence="3 6" id="KW-0285">Flavoprotein</keyword>
<dbReference type="FunFam" id="2.40.110.10:FF:000002">
    <property type="entry name" value="Acyl-CoA dehydrogenase fadE12"/>
    <property type="match status" value="1"/>
</dbReference>
<dbReference type="GO" id="GO:0003995">
    <property type="term" value="F:acyl-CoA dehydrogenase activity"/>
    <property type="evidence" value="ECO:0007669"/>
    <property type="project" value="InterPro"/>
</dbReference>
<sequence>MDFSLTPEQQSLRDKVIAFARAEIGADAAEHDRAATFDREGWARCAEFGVLGWTVPRAYGGSELDPVTAMVAHEAFAYACRDNGLTFAINNHLWACVMYIVEHGTPEQCARYLPPLVDGSMVGAHALTEPQAGSDILAMTTRAERVGDTYVLTGTKCFISNGPVADLFTVIARTGDGPAQGALTLFIVPADLPGVQVVRDIPKAGLRGTLMGEIRFDDVVLSADHILGAEGRGYQIFTSTIEWERSFMFSAAIGAMRRVLDMSVRHAATRRQFGKPIGAFQAVSHKIADMRVRLEAARLMLYHVAWLKSQGRMALLECAILKVFATEGLIQTCLDAQQLHGARGYVSDLPIERELRDALAGTIYGGTSEIQRNVIASLVGVPAMS</sequence>
<feature type="domain" description="Acyl-CoA dehydrogenase/oxidase C-terminal" evidence="7">
    <location>
        <begin position="231"/>
        <end position="376"/>
    </location>
</feature>
<evidence type="ECO:0000259" key="9">
    <source>
        <dbReference type="Pfam" id="PF02771"/>
    </source>
</evidence>
<dbReference type="AlphaFoldDB" id="A0A840VUA7"/>
<comment type="caution">
    <text evidence="10">The sequence shown here is derived from an EMBL/GenBank/DDBJ whole genome shotgun (WGS) entry which is preliminary data.</text>
</comment>
<organism evidence="10 11">
    <name type="scientific">Micromonospora parathelypteridis</name>
    <dbReference type="NCBI Taxonomy" id="1839617"/>
    <lineage>
        <taxon>Bacteria</taxon>
        <taxon>Bacillati</taxon>
        <taxon>Actinomycetota</taxon>
        <taxon>Actinomycetes</taxon>
        <taxon>Micromonosporales</taxon>
        <taxon>Micromonosporaceae</taxon>
        <taxon>Micromonospora</taxon>
    </lineage>
</organism>
<dbReference type="SUPFAM" id="SSF56645">
    <property type="entry name" value="Acyl-CoA dehydrogenase NM domain-like"/>
    <property type="match status" value="1"/>
</dbReference>
<proteinExistence type="inferred from homology"/>
<dbReference type="RefSeq" id="WP_184185292.1">
    <property type="nucleotide sequence ID" value="NZ_BMNF01000004.1"/>
</dbReference>
<dbReference type="PANTHER" id="PTHR43884">
    <property type="entry name" value="ACYL-COA DEHYDROGENASE"/>
    <property type="match status" value="1"/>
</dbReference>
<dbReference type="Gene3D" id="1.10.540.10">
    <property type="entry name" value="Acyl-CoA dehydrogenase/oxidase, N-terminal domain"/>
    <property type="match status" value="1"/>
</dbReference>
<dbReference type="InterPro" id="IPR009100">
    <property type="entry name" value="AcylCoA_DH/oxidase_NM_dom_sf"/>
</dbReference>
<dbReference type="InterPro" id="IPR009075">
    <property type="entry name" value="AcylCo_DH/oxidase_C"/>
</dbReference>
<accession>A0A840VUA7</accession>
<dbReference type="Pfam" id="PF02770">
    <property type="entry name" value="Acyl-CoA_dh_M"/>
    <property type="match status" value="1"/>
</dbReference>
<protein>
    <recommendedName>
        <fullName evidence="12">Acyl-CoA dehydrogenase</fullName>
    </recommendedName>
</protein>
<dbReference type="Gene3D" id="1.20.140.10">
    <property type="entry name" value="Butyryl-CoA Dehydrogenase, subunit A, domain 3"/>
    <property type="match status" value="1"/>
</dbReference>
<evidence type="ECO:0000313" key="11">
    <source>
        <dbReference type="Proteomes" id="UP000586947"/>
    </source>
</evidence>
<dbReference type="InterPro" id="IPR046373">
    <property type="entry name" value="Acyl-CoA_Oxase/DH_mid-dom_sf"/>
</dbReference>
<gene>
    <name evidence="10" type="ORF">HNR20_005307</name>
</gene>
<dbReference type="InterPro" id="IPR037069">
    <property type="entry name" value="AcylCoA_DH/ox_N_sf"/>
</dbReference>
<name>A0A840VUA7_9ACTN</name>
<evidence type="ECO:0000259" key="8">
    <source>
        <dbReference type="Pfam" id="PF02770"/>
    </source>
</evidence>
<dbReference type="EMBL" id="JACHDP010000001">
    <property type="protein sequence ID" value="MBB5480802.1"/>
    <property type="molecule type" value="Genomic_DNA"/>
</dbReference>
<dbReference type="PROSITE" id="PS00072">
    <property type="entry name" value="ACYL_COA_DH_1"/>
    <property type="match status" value="1"/>
</dbReference>
<dbReference type="InterPro" id="IPR036250">
    <property type="entry name" value="AcylCo_DH-like_C"/>
</dbReference>
<keyword evidence="5 6" id="KW-0560">Oxidoreductase</keyword>
<dbReference type="Gene3D" id="2.40.110.10">
    <property type="entry name" value="Butyryl-CoA Dehydrogenase, subunit A, domain 2"/>
    <property type="match status" value="1"/>
</dbReference>
<evidence type="ECO:0000256" key="1">
    <source>
        <dbReference type="ARBA" id="ARBA00001974"/>
    </source>
</evidence>
<dbReference type="InterPro" id="IPR013786">
    <property type="entry name" value="AcylCoA_DH/ox_N"/>
</dbReference>
<evidence type="ECO:0000256" key="2">
    <source>
        <dbReference type="ARBA" id="ARBA00009347"/>
    </source>
</evidence>
<evidence type="ECO:0000256" key="3">
    <source>
        <dbReference type="ARBA" id="ARBA00022630"/>
    </source>
</evidence>
<dbReference type="Proteomes" id="UP000586947">
    <property type="component" value="Unassembled WGS sequence"/>
</dbReference>
<feature type="domain" description="Acyl-CoA dehydrogenase/oxidase N-terminal" evidence="9">
    <location>
        <begin position="6"/>
        <end position="119"/>
    </location>
</feature>
<dbReference type="FunFam" id="1.20.140.10:FF:000001">
    <property type="entry name" value="Acyl-CoA dehydrogenase"/>
    <property type="match status" value="1"/>
</dbReference>
<dbReference type="PANTHER" id="PTHR43884:SF12">
    <property type="entry name" value="ISOVALERYL-COA DEHYDROGENASE, MITOCHONDRIAL-RELATED"/>
    <property type="match status" value="1"/>
</dbReference>
<reference evidence="10 11" key="1">
    <citation type="submission" date="2020-08" db="EMBL/GenBank/DDBJ databases">
        <title>Sequencing the genomes of 1000 actinobacteria strains.</title>
        <authorList>
            <person name="Klenk H.-P."/>
        </authorList>
    </citation>
    <scope>NUCLEOTIDE SEQUENCE [LARGE SCALE GENOMIC DNA]</scope>
    <source>
        <strain evidence="10 11">DSM 103125</strain>
    </source>
</reference>
<evidence type="ECO:0008006" key="12">
    <source>
        <dbReference type="Google" id="ProtNLM"/>
    </source>
</evidence>
<evidence type="ECO:0000259" key="7">
    <source>
        <dbReference type="Pfam" id="PF00441"/>
    </source>
</evidence>
<comment type="cofactor">
    <cofactor evidence="1 6">
        <name>FAD</name>
        <dbReference type="ChEBI" id="CHEBI:57692"/>
    </cofactor>
</comment>
<dbReference type="Pfam" id="PF00441">
    <property type="entry name" value="Acyl-CoA_dh_1"/>
    <property type="match status" value="1"/>
</dbReference>
<comment type="similarity">
    <text evidence="2 6">Belongs to the acyl-CoA dehydrogenase family.</text>
</comment>
<dbReference type="SUPFAM" id="SSF47203">
    <property type="entry name" value="Acyl-CoA dehydrogenase C-terminal domain-like"/>
    <property type="match status" value="1"/>
</dbReference>
<feature type="domain" description="Acyl-CoA oxidase/dehydrogenase middle" evidence="8">
    <location>
        <begin position="124"/>
        <end position="219"/>
    </location>
</feature>
<keyword evidence="4 6" id="KW-0274">FAD</keyword>
<dbReference type="PIRSF" id="PIRSF016578">
    <property type="entry name" value="HsaA"/>
    <property type="match status" value="1"/>
</dbReference>
<evidence type="ECO:0000256" key="5">
    <source>
        <dbReference type="ARBA" id="ARBA00023002"/>
    </source>
</evidence>
<evidence type="ECO:0000313" key="10">
    <source>
        <dbReference type="EMBL" id="MBB5480802.1"/>
    </source>
</evidence>
<dbReference type="InterPro" id="IPR006089">
    <property type="entry name" value="Acyl-CoA_DH_CS"/>
</dbReference>
<keyword evidence="11" id="KW-1185">Reference proteome</keyword>
<evidence type="ECO:0000256" key="4">
    <source>
        <dbReference type="ARBA" id="ARBA00022827"/>
    </source>
</evidence>
<dbReference type="GO" id="GO:0050660">
    <property type="term" value="F:flavin adenine dinucleotide binding"/>
    <property type="evidence" value="ECO:0007669"/>
    <property type="project" value="InterPro"/>
</dbReference>
<evidence type="ECO:0000256" key="6">
    <source>
        <dbReference type="RuleBase" id="RU362125"/>
    </source>
</evidence>